<gene>
    <name evidence="1" type="ORF">F383_19116</name>
</gene>
<accession>A0A0B0NNX3</accession>
<name>A0A0B0NNX3_GOSAR</name>
<evidence type="ECO:0000313" key="2">
    <source>
        <dbReference type="Proteomes" id="UP000032142"/>
    </source>
</evidence>
<dbReference type="EMBL" id="KN401816">
    <property type="protein sequence ID" value="KHG14560.1"/>
    <property type="molecule type" value="Genomic_DNA"/>
</dbReference>
<reference evidence="2" key="1">
    <citation type="submission" date="2014-09" db="EMBL/GenBank/DDBJ databases">
        <authorList>
            <person name="Mudge J."/>
            <person name="Ramaraj T."/>
            <person name="Lindquist I.E."/>
            <person name="Bharti A.K."/>
            <person name="Sundararajan A."/>
            <person name="Cameron C.T."/>
            <person name="Woodward J.E."/>
            <person name="May G.D."/>
            <person name="Brubaker C."/>
            <person name="Broadhvest J."/>
            <person name="Wilkins T.A."/>
        </authorList>
    </citation>
    <scope>NUCLEOTIDE SEQUENCE</scope>
    <source>
        <strain evidence="2">cv. AKA8401</strain>
    </source>
</reference>
<dbReference type="Proteomes" id="UP000032142">
    <property type="component" value="Unassembled WGS sequence"/>
</dbReference>
<organism evidence="1 2">
    <name type="scientific">Gossypium arboreum</name>
    <name type="common">Tree cotton</name>
    <name type="synonym">Gossypium nanking</name>
    <dbReference type="NCBI Taxonomy" id="29729"/>
    <lineage>
        <taxon>Eukaryota</taxon>
        <taxon>Viridiplantae</taxon>
        <taxon>Streptophyta</taxon>
        <taxon>Embryophyta</taxon>
        <taxon>Tracheophyta</taxon>
        <taxon>Spermatophyta</taxon>
        <taxon>Magnoliopsida</taxon>
        <taxon>eudicotyledons</taxon>
        <taxon>Gunneridae</taxon>
        <taxon>Pentapetalae</taxon>
        <taxon>rosids</taxon>
        <taxon>malvids</taxon>
        <taxon>Malvales</taxon>
        <taxon>Malvaceae</taxon>
        <taxon>Malvoideae</taxon>
        <taxon>Gossypium</taxon>
    </lineage>
</organism>
<protein>
    <submittedName>
        <fullName evidence="1">Uncharacterized protein</fullName>
    </submittedName>
</protein>
<evidence type="ECO:0000313" key="1">
    <source>
        <dbReference type="EMBL" id="KHG14560.1"/>
    </source>
</evidence>
<dbReference type="AlphaFoldDB" id="A0A0B0NNX3"/>
<proteinExistence type="predicted"/>
<sequence>MIDLAYKHINMFFFTTIQLNNYATSTNKS</sequence>
<keyword evidence="2" id="KW-1185">Reference proteome</keyword>